<feature type="compositionally biased region" description="Polar residues" evidence="6">
    <location>
        <begin position="493"/>
        <end position="504"/>
    </location>
</feature>
<keyword evidence="7" id="KW-0472">Membrane</keyword>
<evidence type="ECO:0000313" key="10">
    <source>
        <dbReference type="Proteomes" id="UP000594262"/>
    </source>
</evidence>
<dbReference type="InterPro" id="IPR022414">
    <property type="entry name" value="ATP-guanido_PTrfase_cat"/>
</dbReference>
<keyword evidence="7" id="KW-0812">Transmembrane</keyword>
<feature type="compositionally biased region" description="Acidic residues" evidence="6">
    <location>
        <begin position="1191"/>
        <end position="1224"/>
    </location>
</feature>
<evidence type="ECO:0000313" key="9">
    <source>
        <dbReference type="EnsemblMetazoa" id="CLYHEMP000459.1"/>
    </source>
</evidence>
<dbReference type="EnsemblMetazoa" id="CLYHEMT000459.1">
    <property type="protein sequence ID" value="CLYHEMP000459.1"/>
    <property type="gene ID" value="CLYHEMG000459"/>
</dbReference>
<feature type="compositionally biased region" description="Low complexity" evidence="6">
    <location>
        <begin position="548"/>
        <end position="562"/>
    </location>
</feature>
<feature type="compositionally biased region" description="Basic and acidic residues" evidence="6">
    <location>
        <begin position="1078"/>
        <end position="1087"/>
    </location>
</feature>
<evidence type="ECO:0000256" key="7">
    <source>
        <dbReference type="SAM" id="Phobius"/>
    </source>
</evidence>
<feature type="compositionally biased region" description="Basic and acidic residues" evidence="6">
    <location>
        <begin position="53"/>
        <end position="65"/>
    </location>
</feature>
<name>A0A7M5UJ48_9CNID</name>
<evidence type="ECO:0000256" key="6">
    <source>
        <dbReference type="SAM" id="MobiDB-lite"/>
    </source>
</evidence>
<feature type="compositionally biased region" description="Acidic residues" evidence="6">
    <location>
        <begin position="1141"/>
        <end position="1150"/>
    </location>
</feature>
<reference evidence="9" key="1">
    <citation type="submission" date="2021-01" db="UniProtKB">
        <authorList>
            <consortium name="EnsemblMetazoa"/>
        </authorList>
    </citation>
    <scope>IDENTIFICATION</scope>
</reference>
<keyword evidence="5" id="KW-0175">Coiled coil</keyword>
<organism evidence="9 10">
    <name type="scientific">Clytia hemisphaerica</name>
    <dbReference type="NCBI Taxonomy" id="252671"/>
    <lineage>
        <taxon>Eukaryota</taxon>
        <taxon>Metazoa</taxon>
        <taxon>Cnidaria</taxon>
        <taxon>Hydrozoa</taxon>
        <taxon>Hydroidolina</taxon>
        <taxon>Leptothecata</taxon>
        <taxon>Obeliida</taxon>
        <taxon>Clytiidae</taxon>
        <taxon>Clytia</taxon>
    </lineage>
</organism>
<feature type="compositionally biased region" description="Polar residues" evidence="6">
    <location>
        <begin position="66"/>
        <end position="83"/>
    </location>
</feature>
<feature type="region of interest" description="Disordered" evidence="6">
    <location>
        <begin position="1185"/>
        <end position="1480"/>
    </location>
</feature>
<evidence type="ECO:0000256" key="4">
    <source>
        <dbReference type="ARBA" id="ARBA00022840"/>
    </source>
</evidence>
<feature type="compositionally biased region" description="Low complexity" evidence="6">
    <location>
        <begin position="262"/>
        <end position="318"/>
    </location>
</feature>
<feature type="region of interest" description="Disordered" evidence="6">
    <location>
        <begin position="1059"/>
        <end position="1154"/>
    </location>
</feature>
<feature type="region of interest" description="Disordered" evidence="6">
    <location>
        <begin position="816"/>
        <end position="838"/>
    </location>
</feature>
<feature type="compositionally biased region" description="Polar residues" evidence="6">
    <location>
        <begin position="652"/>
        <end position="678"/>
    </location>
</feature>
<evidence type="ECO:0000259" key="8">
    <source>
        <dbReference type="Pfam" id="PF00217"/>
    </source>
</evidence>
<feature type="region of interest" description="Disordered" evidence="6">
    <location>
        <begin position="721"/>
        <end position="742"/>
    </location>
</feature>
<feature type="domain" description="Phosphagen kinase C-terminal" evidence="8">
    <location>
        <begin position="1585"/>
        <end position="1770"/>
    </location>
</feature>
<feature type="compositionally biased region" description="Polar residues" evidence="6">
    <location>
        <begin position="245"/>
        <end position="261"/>
    </location>
</feature>
<feature type="region of interest" description="Disordered" evidence="6">
    <location>
        <begin position="443"/>
        <end position="686"/>
    </location>
</feature>
<protein>
    <recommendedName>
        <fullName evidence="8">Phosphagen kinase C-terminal domain-containing protein</fullName>
    </recommendedName>
</protein>
<evidence type="ECO:0000256" key="3">
    <source>
        <dbReference type="ARBA" id="ARBA00022777"/>
    </source>
</evidence>
<evidence type="ECO:0000256" key="1">
    <source>
        <dbReference type="ARBA" id="ARBA00022679"/>
    </source>
</evidence>
<feature type="compositionally biased region" description="Polar residues" evidence="6">
    <location>
        <begin position="577"/>
        <end position="617"/>
    </location>
</feature>
<sequence length="1788" mass="203716">MKQYFVYILWIYLFFLLIIFDMLQNFYDMARKRVRRKPKKSKQNPESQPNPEIPKDSSETTKSDENPTANTLENTNDVPNTNEDTQRRNESSTKTVSMPMQDDHPKPKICSFDEFLKNEDFDKKLMEEFTNQPFLNKIQAIFDKVLKILMEQYRRLYDDYCKLCKKQGLKPATFEGAKAGSASEKESEMKLSLRFAAQASNAPADEILALYNDRIQNQRLSGFMQIVLDGIDEAWAEQEEHDQTRPTQSSTTNAQKPTQTGAQPPMQKAAKQPAQPATQQAVNVKQPTQLTAQQTTQPAAQKSIKQPTQSTTRQPTQPVAKQSLQQAAQQPTLIATRQAAKQPIQSTNRQPTQPVVQQPLQHATEQAVKQPTQSTTQQPTQKATQQPTQPADKQTSQKATQQPTPTATQQATKKPTRSTDKNIAESIERIGAALRQRQQIESISAQNTTEPPQGSSGATQRMPHIQPQQRLSAQPGLFPPPSDKFSSPPVLSLPSQEASPQQGATVLPHDATDSPQKTPAPPTAARNLPVSQHRKFMPWPQMTPDRQPFPQTSPTSLPQSPSVNSQPAKTLLKRPLVQTQENPTAPQQTTAVSPQQRVQRRTLPQTLLPQTNAATRQNVKRQRDHPSFMSPNSQENIPAPAPNEPTEKSRKPISSLTPTESKAKTTNSQTKQMTMNERQNTEKVQNKEWEEFKNKILLSAKDNEHVLQSHKDNLREQLCEEYAPPSKKPVTQSSELLSKDEKPKDIQPMCLIVGKDLALPVKVEKKKPKDKSQSNENDGLQKFREHLKNNEEHIQNLEAELQDLDSIMANYEDDQNQEKEVNMGDDEDSLSADSSVHEEQTLSRLDKILLENRKVRKEQQHETGSEQLNTIRREIEQMRCQMNEYDNQFHRQPGSIEKNLDEAAALSRHIMEPTSLPEIQFKCQTVSSCQPDEPCLDESPVKRPERKSFSPETTFYNLREYGVIPERYNFPGCPDKALTPSRELVHFPSIDFNTPLTCFTEFQDIEEETLSRDVMKEALSNELLQVITQTSQEANSPEELPRIASSTLLSDFLSRSSLTLNDSRPAGGDFGAVGQRPSNDKEEERPNTLEIENVEQAKPDSPVENIDQSRTDIPGENIEQSRSDIPGGNVEHVISRSPEKDENEENEVENEAERVIYREEIFYGDEDQSIDYTPVLCNYISGEESLSQETCDSEQDTAIDAEPFQDDNDEPKEQWDEEEAEVYEEPPQRQRQTEIEPEQPISLDPTLWPELISDYPPIKKTKAPEKRAQPAIDDHKEDQSRAEYRKNVHQSMNFVMPTPKATRDEHPKQSPQKKAERKRGNIDSFFLPVEKKGSPVKLPPAAPSHNTTRIPYCNLSKEGDEKGAMVLYLTTNKKEKEKTEGNVSTSSQQQQVPESLPPQTTPKKKTNKPDKEEKKKKNKKQKKKEKELNTPVKPFMKTHKTDEDQPAAITPKRPRQPSDQEWLSPSLDIARNKRSEESEMRRRLGRLSTFRGPKYNEHANEVAAIYQEKHPDTIMNFNTCLTKGNRTDIHQSVKEINPRNTPEVQSFHITIRRCLANHNFPQLCTDAKSERVGLLNILKKSCKVLNDRFKGQSSPLTFHDEHLADLLRKGVIKPEEQSEETAYSATYKGQGGRVLVLLNYIEHYRIIVSTRKGDLKRSFSEAQSIVCSIEQVLTPKNLSYALHKKLGYVNPTSIGHAFNCHVEVTFQCLEDKDVCKFLNEEGFDVVQITYNKRSKKYVYLITNTKEFQQELKAMKSMDYIIQKLRKIENEFEEGYPYYHELLVPENDA</sequence>
<feature type="region of interest" description="Disordered" evidence="6">
    <location>
        <begin position="35"/>
        <end position="105"/>
    </location>
</feature>
<keyword evidence="7" id="KW-1133">Transmembrane helix</keyword>
<keyword evidence="10" id="KW-1185">Reference proteome</keyword>
<feature type="region of interest" description="Disordered" evidence="6">
    <location>
        <begin position="238"/>
        <end position="422"/>
    </location>
</feature>
<evidence type="ECO:0000256" key="5">
    <source>
        <dbReference type="SAM" id="Coils"/>
    </source>
</evidence>
<feature type="compositionally biased region" description="Basic and acidic residues" evidence="6">
    <location>
        <begin position="1470"/>
        <end position="1480"/>
    </location>
</feature>
<feature type="compositionally biased region" description="Polar residues" evidence="6">
    <location>
        <begin position="1381"/>
        <end position="1393"/>
    </location>
</feature>
<dbReference type="GO" id="GO:0005524">
    <property type="term" value="F:ATP binding"/>
    <property type="evidence" value="ECO:0007669"/>
    <property type="project" value="UniProtKB-KW"/>
</dbReference>
<feature type="transmembrane region" description="Helical" evidence="7">
    <location>
        <begin position="7"/>
        <end position="27"/>
    </location>
</feature>
<dbReference type="Gene3D" id="3.30.590.10">
    <property type="entry name" value="Glutamine synthetase/guanido kinase, catalytic domain"/>
    <property type="match status" value="1"/>
</dbReference>
<dbReference type="GeneID" id="136807499"/>
<dbReference type="InterPro" id="IPR014746">
    <property type="entry name" value="Gln_synth/guanido_kin_cat_dom"/>
</dbReference>
<keyword evidence="4" id="KW-0067">ATP-binding</keyword>
<feature type="coiled-coil region" evidence="5">
    <location>
        <begin position="780"/>
        <end position="814"/>
    </location>
</feature>
<dbReference type="SUPFAM" id="SSF55931">
    <property type="entry name" value="Glutamine synthetase/guanido kinase"/>
    <property type="match status" value="1"/>
</dbReference>
<feature type="compositionally biased region" description="Polar residues" evidence="6">
    <location>
        <begin position="443"/>
        <end position="459"/>
    </location>
</feature>
<keyword evidence="3" id="KW-0418">Kinase</keyword>
<feature type="compositionally biased region" description="Low complexity" evidence="6">
    <location>
        <begin position="350"/>
        <end position="361"/>
    </location>
</feature>
<feature type="compositionally biased region" description="Polar residues" evidence="6">
    <location>
        <begin position="319"/>
        <end position="335"/>
    </location>
</feature>
<dbReference type="RefSeq" id="XP_066920187.1">
    <property type="nucleotide sequence ID" value="XM_067064086.1"/>
</dbReference>
<dbReference type="GO" id="GO:0016301">
    <property type="term" value="F:kinase activity"/>
    <property type="evidence" value="ECO:0007669"/>
    <property type="project" value="UniProtKB-KW"/>
</dbReference>
<keyword evidence="1" id="KW-0808">Transferase</keyword>
<keyword evidence="2" id="KW-0547">Nucleotide-binding</keyword>
<feature type="compositionally biased region" description="Low complexity" evidence="6">
    <location>
        <begin position="369"/>
        <end position="413"/>
    </location>
</feature>
<accession>A0A7M5UJ48</accession>
<dbReference type="Pfam" id="PF00217">
    <property type="entry name" value="ATP-gua_Ptrans"/>
    <property type="match status" value="1"/>
</dbReference>
<proteinExistence type="predicted"/>
<feature type="compositionally biased region" description="Basic and acidic residues" evidence="6">
    <location>
        <begin position="1262"/>
        <end position="1286"/>
    </location>
</feature>
<evidence type="ECO:0000256" key="2">
    <source>
        <dbReference type="ARBA" id="ARBA00022741"/>
    </source>
</evidence>
<dbReference type="Proteomes" id="UP000594262">
    <property type="component" value="Unplaced"/>
</dbReference>